<evidence type="ECO:0000313" key="3">
    <source>
        <dbReference type="EMBL" id="KAK6326472.1"/>
    </source>
</evidence>
<keyword evidence="4" id="KW-1185">Reference proteome</keyword>
<dbReference type="CDD" id="cd01671">
    <property type="entry name" value="CARD"/>
    <property type="match status" value="1"/>
</dbReference>
<dbReference type="Proteomes" id="UP001356427">
    <property type="component" value="Unassembled WGS sequence"/>
</dbReference>
<feature type="domain" description="CARD" evidence="2">
    <location>
        <begin position="8"/>
        <end position="87"/>
    </location>
</feature>
<evidence type="ECO:0000259" key="2">
    <source>
        <dbReference type="PROSITE" id="PS50209"/>
    </source>
</evidence>
<dbReference type="InterPro" id="IPR001315">
    <property type="entry name" value="CARD"/>
</dbReference>
<dbReference type="SUPFAM" id="SSF47986">
    <property type="entry name" value="DEATH domain"/>
    <property type="match status" value="1"/>
</dbReference>
<accession>A0AAN8MG91</accession>
<proteinExistence type="predicted"/>
<evidence type="ECO:0000313" key="4">
    <source>
        <dbReference type="Proteomes" id="UP001356427"/>
    </source>
</evidence>
<dbReference type="AlphaFoldDB" id="A0AAN8MG91"/>
<name>A0AAN8MG91_9TELE</name>
<sequence length="217" mass="24476">MLQCNEKTEILPERSLQFQLHALSKSMSCCVVERLCVYLLSSRTITEYESQVIRSQGTDMQKAAKLLQVVLKKGRNACQLLFDSLEKCCQCPPLFERVTGLPERRRSNTAPTYVINISHSNLSNCIIGDCNFQGVATCIQQLQSMGSEHAMHETMEGNTTSDHQRAVQACPEPERQRSVQVYGSQLQYVIIGDNNSLQAGDTREEEDEDMELIHESN</sequence>
<dbReference type="GO" id="GO:0042981">
    <property type="term" value="P:regulation of apoptotic process"/>
    <property type="evidence" value="ECO:0007669"/>
    <property type="project" value="InterPro"/>
</dbReference>
<dbReference type="Pfam" id="PF00619">
    <property type="entry name" value="CARD"/>
    <property type="match status" value="1"/>
</dbReference>
<evidence type="ECO:0000256" key="1">
    <source>
        <dbReference type="SAM" id="MobiDB-lite"/>
    </source>
</evidence>
<dbReference type="Gene3D" id="1.10.533.10">
    <property type="entry name" value="Death Domain, Fas"/>
    <property type="match status" value="1"/>
</dbReference>
<dbReference type="EMBL" id="JAGTTL010000002">
    <property type="protein sequence ID" value="KAK6326472.1"/>
    <property type="molecule type" value="Genomic_DNA"/>
</dbReference>
<organism evidence="3 4">
    <name type="scientific">Coregonus suidteri</name>
    <dbReference type="NCBI Taxonomy" id="861788"/>
    <lineage>
        <taxon>Eukaryota</taxon>
        <taxon>Metazoa</taxon>
        <taxon>Chordata</taxon>
        <taxon>Craniata</taxon>
        <taxon>Vertebrata</taxon>
        <taxon>Euteleostomi</taxon>
        <taxon>Actinopterygii</taxon>
        <taxon>Neopterygii</taxon>
        <taxon>Teleostei</taxon>
        <taxon>Protacanthopterygii</taxon>
        <taxon>Salmoniformes</taxon>
        <taxon>Salmonidae</taxon>
        <taxon>Coregoninae</taxon>
        <taxon>Coregonus</taxon>
    </lineage>
</organism>
<dbReference type="PROSITE" id="PS50209">
    <property type="entry name" value="CARD"/>
    <property type="match status" value="1"/>
</dbReference>
<reference evidence="3 4" key="1">
    <citation type="submission" date="2021-04" db="EMBL/GenBank/DDBJ databases">
        <authorList>
            <person name="De Guttry C."/>
            <person name="Zahm M."/>
            <person name="Klopp C."/>
            <person name="Cabau C."/>
            <person name="Louis A."/>
            <person name="Berthelot C."/>
            <person name="Parey E."/>
            <person name="Roest Crollius H."/>
            <person name="Montfort J."/>
            <person name="Robinson-Rechavi M."/>
            <person name="Bucao C."/>
            <person name="Bouchez O."/>
            <person name="Gislard M."/>
            <person name="Lluch J."/>
            <person name="Milhes M."/>
            <person name="Lampietro C."/>
            <person name="Lopez Roques C."/>
            <person name="Donnadieu C."/>
            <person name="Braasch I."/>
            <person name="Desvignes T."/>
            <person name="Postlethwait J."/>
            <person name="Bobe J."/>
            <person name="Wedekind C."/>
            <person name="Guiguen Y."/>
        </authorList>
    </citation>
    <scope>NUCLEOTIDE SEQUENCE [LARGE SCALE GENOMIC DNA]</scope>
    <source>
        <strain evidence="3">Cs_M1</strain>
        <tissue evidence="3">Blood</tissue>
    </source>
</reference>
<feature type="region of interest" description="Disordered" evidence="1">
    <location>
        <begin position="197"/>
        <end position="217"/>
    </location>
</feature>
<comment type="caution">
    <text evidence="3">The sequence shown here is derived from an EMBL/GenBank/DDBJ whole genome shotgun (WGS) entry which is preliminary data.</text>
</comment>
<dbReference type="InterPro" id="IPR011029">
    <property type="entry name" value="DEATH-like_dom_sf"/>
</dbReference>
<protein>
    <recommendedName>
        <fullName evidence="2">CARD domain-containing protein</fullName>
    </recommendedName>
</protein>
<gene>
    <name evidence="3" type="ORF">J4Q44_G00021170</name>
</gene>